<dbReference type="InterPro" id="IPR027417">
    <property type="entry name" value="P-loop_NTPase"/>
</dbReference>
<comment type="caution">
    <text evidence="1">The sequence shown here is derived from an EMBL/GenBank/DDBJ whole genome shotgun (WGS) entry which is preliminary data.</text>
</comment>
<keyword evidence="2" id="KW-1185">Reference proteome</keyword>
<dbReference type="EMBL" id="BMMN01000006">
    <property type="protein sequence ID" value="GGO16324.1"/>
    <property type="molecule type" value="Genomic_DNA"/>
</dbReference>
<reference evidence="1" key="1">
    <citation type="journal article" date="2014" name="Int. J. Syst. Evol. Microbiol.">
        <title>Complete genome sequence of Corynebacterium casei LMG S-19264T (=DSM 44701T), isolated from a smear-ripened cheese.</title>
        <authorList>
            <consortium name="US DOE Joint Genome Institute (JGI-PGF)"/>
            <person name="Walter F."/>
            <person name="Albersmeier A."/>
            <person name="Kalinowski J."/>
            <person name="Ruckert C."/>
        </authorList>
    </citation>
    <scope>NUCLEOTIDE SEQUENCE</scope>
    <source>
        <strain evidence="1">CGMCC 4.7138</strain>
    </source>
</reference>
<reference evidence="1" key="2">
    <citation type="submission" date="2020-09" db="EMBL/GenBank/DDBJ databases">
        <authorList>
            <person name="Sun Q."/>
            <person name="Zhou Y."/>
        </authorList>
    </citation>
    <scope>NUCLEOTIDE SEQUENCE</scope>
    <source>
        <strain evidence="1">CGMCC 4.7138</strain>
    </source>
</reference>
<proteinExistence type="predicted"/>
<dbReference type="SUPFAM" id="SSF52540">
    <property type="entry name" value="P-loop containing nucleoside triphosphate hydrolases"/>
    <property type="match status" value="1"/>
</dbReference>
<dbReference type="Gene3D" id="3.40.50.300">
    <property type="entry name" value="P-loop containing nucleotide triphosphate hydrolases"/>
    <property type="match status" value="1"/>
</dbReference>
<evidence type="ECO:0008006" key="3">
    <source>
        <dbReference type="Google" id="ProtNLM"/>
    </source>
</evidence>
<evidence type="ECO:0000313" key="2">
    <source>
        <dbReference type="Proteomes" id="UP000653480"/>
    </source>
</evidence>
<name>A0A8H9LEK7_9ACTN</name>
<dbReference type="Pfam" id="PF13469">
    <property type="entry name" value="Sulfotransfer_3"/>
    <property type="match status" value="1"/>
</dbReference>
<dbReference type="AlphaFoldDB" id="A0A8H9LEK7"/>
<organism evidence="1 2">
    <name type="scientific">Microbispora bryophytorum</name>
    <dbReference type="NCBI Taxonomy" id="1460882"/>
    <lineage>
        <taxon>Bacteria</taxon>
        <taxon>Bacillati</taxon>
        <taxon>Actinomycetota</taxon>
        <taxon>Actinomycetes</taxon>
        <taxon>Streptosporangiales</taxon>
        <taxon>Streptosporangiaceae</taxon>
        <taxon>Microbispora</taxon>
    </lineage>
</organism>
<accession>A0A8H9LEK7</accession>
<gene>
    <name evidence="1" type="ORF">GCM10011574_38820</name>
</gene>
<protein>
    <recommendedName>
        <fullName evidence="3">Sulfotransferase</fullName>
    </recommendedName>
</protein>
<sequence length="319" mass="36220">MTGVRDLRIRFGRVDFGNPQPPLTARPPRLPTVAAMAWKSRVNAAVEGMTGYVITRARPRAVPAAEPRDEPRPPADPAADRLLRAPVFVLSPVRSGSTLLRVLLNSHSRIHAPHELHVRRIAVTLTTDPVRQAMEAAGHRTSDIEHILWDRLLHRELVRSGKEVIVDKTPSNVFACRRITTCWPDARFVFLLRHPASIARSWHEADPRARPMDEAVRHTLQYMRHLEDARRRHDGIDVRYERLVDDTEGELRRLCAWLGVEYEPGMVRYGDKDHGDFVKGIGDWRDKIRSGRVQPGRPLPAPEEVPGALREIAAAWGYL</sequence>
<evidence type="ECO:0000313" key="1">
    <source>
        <dbReference type="EMBL" id="GGO16324.1"/>
    </source>
</evidence>
<dbReference type="Proteomes" id="UP000653480">
    <property type="component" value="Unassembled WGS sequence"/>
</dbReference>